<feature type="modified residue" description="4-aspartylphosphate" evidence="2">
    <location>
        <position position="56"/>
    </location>
</feature>
<dbReference type="InterPro" id="IPR011006">
    <property type="entry name" value="CheY-like_superfamily"/>
</dbReference>
<protein>
    <submittedName>
        <fullName evidence="4">Chemotaxis protein CheY</fullName>
    </submittedName>
</protein>
<dbReference type="InterPro" id="IPR050595">
    <property type="entry name" value="Bact_response_regulator"/>
</dbReference>
<dbReference type="SMART" id="SM00448">
    <property type="entry name" value="REC"/>
    <property type="match status" value="1"/>
</dbReference>
<dbReference type="STRING" id="1715693.PH7735_01261"/>
<organism evidence="4 5">
    <name type="scientific">Shimia thalassica</name>
    <dbReference type="NCBI Taxonomy" id="1715693"/>
    <lineage>
        <taxon>Bacteria</taxon>
        <taxon>Pseudomonadati</taxon>
        <taxon>Pseudomonadota</taxon>
        <taxon>Alphaproteobacteria</taxon>
        <taxon>Rhodobacterales</taxon>
        <taxon>Roseobacteraceae</taxon>
    </lineage>
</organism>
<name>A0A0P1I569_9RHOB</name>
<dbReference type="Proteomes" id="UP000051870">
    <property type="component" value="Unassembled WGS sequence"/>
</dbReference>
<feature type="domain" description="Response regulatory" evidence="3">
    <location>
        <begin position="6"/>
        <end position="123"/>
    </location>
</feature>
<dbReference type="AlphaFoldDB" id="A0A0P1I569"/>
<dbReference type="PANTHER" id="PTHR44591:SF3">
    <property type="entry name" value="RESPONSE REGULATORY DOMAIN-CONTAINING PROTEIN"/>
    <property type="match status" value="1"/>
</dbReference>
<reference evidence="5" key="1">
    <citation type="submission" date="2015-09" db="EMBL/GenBank/DDBJ databases">
        <authorList>
            <person name="Rodrigo-Torres Lidia"/>
            <person name="Arahal R.David."/>
        </authorList>
    </citation>
    <scope>NUCLEOTIDE SEQUENCE [LARGE SCALE GENOMIC DNA]</scope>
    <source>
        <strain evidence="5">CECT 7735</strain>
    </source>
</reference>
<evidence type="ECO:0000259" key="3">
    <source>
        <dbReference type="PROSITE" id="PS50110"/>
    </source>
</evidence>
<accession>A0A0P1I569</accession>
<evidence type="ECO:0000256" key="2">
    <source>
        <dbReference type="PROSITE-ProRule" id="PRU00169"/>
    </source>
</evidence>
<dbReference type="EMBL" id="CYTW01000001">
    <property type="protein sequence ID" value="CUJ90528.1"/>
    <property type="molecule type" value="Genomic_DNA"/>
</dbReference>
<evidence type="ECO:0000313" key="4">
    <source>
        <dbReference type="EMBL" id="CUJ90528.1"/>
    </source>
</evidence>
<gene>
    <name evidence="4" type="primary">cheY</name>
    <name evidence="4" type="ORF">PH7735_01261</name>
</gene>
<dbReference type="RefSeq" id="WP_058310406.1">
    <property type="nucleotide sequence ID" value="NZ_CYTW01000001.1"/>
</dbReference>
<dbReference type="PANTHER" id="PTHR44591">
    <property type="entry name" value="STRESS RESPONSE REGULATOR PROTEIN 1"/>
    <property type="match status" value="1"/>
</dbReference>
<proteinExistence type="predicted"/>
<evidence type="ECO:0000256" key="1">
    <source>
        <dbReference type="ARBA" id="ARBA00022553"/>
    </source>
</evidence>
<evidence type="ECO:0000313" key="5">
    <source>
        <dbReference type="Proteomes" id="UP000051870"/>
    </source>
</evidence>
<keyword evidence="5" id="KW-1185">Reference proteome</keyword>
<dbReference type="InterPro" id="IPR001789">
    <property type="entry name" value="Sig_transdc_resp-reg_receiver"/>
</dbReference>
<dbReference type="SUPFAM" id="SSF52172">
    <property type="entry name" value="CheY-like"/>
    <property type="match status" value="1"/>
</dbReference>
<dbReference type="Pfam" id="PF00072">
    <property type="entry name" value="Response_reg"/>
    <property type="match status" value="1"/>
</dbReference>
<dbReference type="GeneID" id="83880323"/>
<sequence length="128" mass="13988">MSNLQKILHVEDDPDIREIVKICLETLGGFTLLQCESGQVALDAAPSFGADLFMLDMMMPGMNGLETLEALRAQESQADTPAIFVTSVDTAERYRASIEELAIGAIQKPFDPTSLPQQVNDLWATTQS</sequence>
<dbReference type="PROSITE" id="PS50110">
    <property type="entry name" value="RESPONSE_REGULATORY"/>
    <property type="match status" value="1"/>
</dbReference>
<dbReference type="Gene3D" id="3.40.50.2300">
    <property type="match status" value="1"/>
</dbReference>
<keyword evidence="1 2" id="KW-0597">Phosphoprotein</keyword>
<dbReference type="GO" id="GO:0000160">
    <property type="term" value="P:phosphorelay signal transduction system"/>
    <property type="evidence" value="ECO:0007669"/>
    <property type="project" value="InterPro"/>
</dbReference>